<protein>
    <recommendedName>
        <fullName evidence="2">N-acetylmuramoyl-L-alanine amidase</fullName>
        <ecNumber evidence="2">3.5.1.28</ecNumber>
    </recommendedName>
</protein>
<name>A0A6V8LPU6_9BACT</name>
<dbReference type="InterPro" id="IPR050695">
    <property type="entry name" value="N-acetylmuramoyl_amidase_3"/>
</dbReference>
<dbReference type="CDD" id="cd02696">
    <property type="entry name" value="MurNAc-LAA"/>
    <property type="match status" value="1"/>
</dbReference>
<evidence type="ECO:0000256" key="3">
    <source>
        <dbReference type="ARBA" id="ARBA00022801"/>
    </source>
</evidence>
<evidence type="ECO:0000256" key="4">
    <source>
        <dbReference type="PROSITE-ProRule" id="PRU00339"/>
    </source>
</evidence>
<dbReference type="GO" id="GO:0008745">
    <property type="term" value="F:N-acetylmuramoyl-L-alanine amidase activity"/>
    <property type="evidence" value="ECO:0007669"/>
    <property type="project" value="UniProtKB-EC"/>
</dbReference>
<proteinExistence type="predicted"/>
<dbReference type="GO" id="GO:0030288">
    <property type="term" value="C:outer membrane-bounded periplasmic space"/>
    <property type="evidence" value="ECO:0007669"/>
    <property type="project" value="TreeGrafter"/>
</dbReference>
<dbReference type="InterPro" id="IPR002508">
    <property type="entry name" value="MurNAc-LAA_cat"/>
</dbReference>
<dbReference type="SMART" id="SM00646">
    <property type="entry name" value="Ami_3"/>
    <property type="match status" value="1"/>
</dbReference>
<evidence type="ECO:0000256" key="2">
    <source>
        <dbReference type="ARBA" id="ARBA00011901"/>
    </source>
</evidence>
<feature type="domain" description="MurNAc-LAA" evidence="6">
    <location>
        <begin position="212"/>
        <end position="366"/>
    </location>
</feature>
<comment type="catalytic activity">
    <reaction evidence="1">
        <text>Hydrolyzes the link between N-acetylmuramoyl residues and L-amino acid residues in certain cell-wall glycopeptides.</text>
        <dbReference type="EC" id="3.5.1.28"/>
    </reaction>
</comment>
<dbReference type="Gene3D" id="1.25.40.10">
    <property type="entry name" value="Tetratricopeptide repeat domain"/>
    <property type="match status" value="1"/>
</dbReference>
<dbReference type="Pfam" id="PF14559">
    <property type="entry name" value="TPR_19"/>
    <property type="match status" value="1"/>
</dbReference>
<organism evidence="7 8">
    <name type="scientific">Fundidesulfovibrio magnetotacticus</name>
    <dbReference type="NCBI Taxonomy" id="2730080"/>
    <lineage>
        <taxon>Bacteria</taxon>
        <taxon>Pseudomonadati</taxon>
        <taxon>Thermodesulfobacteriota</taxon>
        <taxon>Desulfovibrionia</taxon>
        <taxon>Desulfovibrionales</taxon>
        <taxon>Desulfovibrionaceae</taxon>
        <taxon>Fundidesulfovibrio</taxon>
    </lineage>
</organism>
<dbReference type="SUPFAM" id="SSF53187">
    <property type="entry name" value="Zn-dependent exopeptidases"/>
    <property type="match status" value="1"/>
</dbReference>
<dbReference type="PROSITE" id="PS50005">
    <property type="entry name" value="TPR"/>
    <property type="match status" value="1"/>
</dbReference>
<evidence type="ECO:0000313" key="8">
    <source>
        <dbReference type="Proteomes" id="UP000494245"/>
    </source>
</evidence>
<dbReference type="SUPFAM" id="SSF48452">
    <property type="entry name" value="TPR-like"/>
    <property type="match status" value="1"/>
</dbReference>
<evidence type="ECO:0000256" key="5">
    <source>
        <dbReference type="SAM" id="SignalP"/>
    </source>
</evidence>
<dbReference type="SMART" id="SM00028">
    <property type="entry name" value="TPR"/>
    <property type="match status" value="2"/>
</dbReference>
<gene>
    <name evidence="7" type="primary">amiA</name>
    <name evidence="7" type="ORF">NNJEOMEG_02419</name>
</gene>
<accession>A0A6V8LPU6</accession>
<keyword evidence="5" id="KW-0732">Signal</keyword>
<keyword evidence="3 7" id="KW-0378">Hydrolase</keyword>
<reference evidence="7 8" key="2">
    <citation type="submission" date="2020-05" db="EMBL/GenBank/DDBJ databases">
        <title>Draft genome sequence of Desulfovibrio sp. strainFSS-1.</title>
        <authorList>
            <person name="Shimoshige H."/>
            <person name="Kobayashi H."/>
            <person name="Maekawa T."/>
        </authorList>
    </citation>
    <scope>NUCLEOTIDE SEQUENCE [LARGE SCALE GENOMIC DNA]</scope>
    <source>
        <strain evidence="7 8">SIID29052-01</strain>
    </source>
</reference>
<evidence type="ECO:0000313" key="7">
    <source>
        <dbReference type="EMBL" id="GFK94572.1"/>
    </source>
</evidence>
<feature type="repeat" description="TPR" evidence="4">
    <location>
        <begin position="65"/>
        <end position="98"/>
    </location>
</feature>
<comment type="caution">
    <text evidence="7">The sequence shown here is derived from an EMBL/GenBank/DDBJ whole genome shotgun (WGS) entry which is preliminary data.</text>
</comment>
<keyword evidence="8" id="KW-1185">Reference proteome</keyword>
<dbReference type="InterPro" id="IPR019734">
    <property type="entry name" value="TPR_rpt"/>
</dbReference>
<dbReference type="Pfam" id="PF01520">
    <property type="entry name" value="Amidase_3"/>
    <property type="match status" value="1"/>
</dbReference>
<sequence length="370" mass="38539">MNRRRALAALSVAGLAMVLPGPALRALAASGQEAASKGHALLLEGKPGEALAALREAARLEPANPWVFNLMGRAQVQAGQPGPAAESFRMALRIDPADGYARMMLDILAQKPLPQPARKEPRHRRASRVEEEARAEMEAYAAKGRAPGLPLLVLDPGHGGADKGVTGASGLAEKDATLDIALKTAVALNASGKAWAALTREADHSVPLWARSAVAGLTGARLFVSLHCGAGLPGRGGVEIYRHESAPSGEEAAAVADLENGVSRFEPLQAPRVSRPDASELVLSWRVQRRRAASEASAAALARELTLPPPLDRVAAGHGPFKVLEQAGCPALIVETGFLSNPGEEAFLSDADRRASVARGLASALTALFA</sequence>
<dbReference type="EC" id="3.5.1.28" evidence="2"/>
<keyword evidence="4" id="KW-0802">TPR repeat</keyword>
<dbReference type="RefSeq" id="WP_173084776.1">
    <property type="nucleotide sequence ID" value="NZ_BLTE01000010.1"/>
</dbReference>
<dbReference type="PANTHER" id="PTHR30404:SF0">
    <property type="entry name" value="N-ACETYLMURAMOYL-L-ALANINE AMIDASE AMIC"/>
    <property type="match status" value="1"/>
</dbReference>
<evidence type="ECO:0000256" key="1">
    <source>
        <dbReference type="ARBA" id="ARBA00001561"/>
    </source>
</evidence>
<dbReference type="Gene3D" id="3.40.630.40">
    <property type="entry name" value="Zn-dependent exopeptidases"/>
    <property type="match status" value="1"/>
</dbReference>
<dbReference type="AlphaFoldDB" id="A0A6V8LPU6"/>
<dbReference type="InterPro" id="IPR011990">
    <property type="entry name" value="TPR-like_helical_dom_sf"/>
</dbReference>
<feature type="signal peptide" evidence="5">
    <location>
        <begin position="1"/>
        <end position="25"/>
    </location>
</feature>
<dbReference type="GO" id="GO:0009253">
    <property type="term" value="P:peptidoglycan catabolic process"/>
    <property type="evidence" value="ECO:0007669"/>
    <property type="project" value="InterPro"/>
</dbReference>
<dbReference type="Proteomes" id="UP000494245">
    <property type="component" value="Unassembled WGS sequence"/>
</dbReference>
<dbReference type="EMBL" id="BLTE01000010">
    <property type="protein sequence ID" value="GFK94572.1"/>
    <property type="molecule type" value="Genomic_DNA"/>
</dbReference>
<dbReference type="PANTHER" id="PTHR30404">
    <property type="entry name" value="N-ACETYLMURAMOYL-L-ALANINE AMIDASE"/>
    <property type="match status" value="1"/>
</dbReference>
<reference evidence="7 8" key="1">
    <citation type="submission" date="2020-04" db="EMBL/GenBank/DDBJ databases">
        <authorList>
            <consortium name="Desulfovibrio sp. FSS-1 genome sequencing consortium"/>
            <person name="Shimoshige H."/>
            <person name="Kobayashi H."/>
            <person name="Maekawa T."/>
        </authorList>
    </citation>
    <scope>NUCLEOTIDE SEQUENCE [LARGE SCALE GENOMIC DNA]</scope>
    <source>
        <strain evidence="7 8">SIID29052-01</strain>
    </source>
</reference>
<evidence type="ECO:0000259" key="6">
    <source>
        <dbReference type="SMART" id="SM00646"/>
    </source>
</evidence>
<feature type="chain" id="PRO_5028926054" description="N-acetylmuramoyl-L-alanine amidase" evidence="5">
    <location>
        <begin position="26"/>
        <end position="370"/>
    </location>
</feature>